<proteinExistence type="predicted"/>
<dbReference type="GO" id="GO:0003676">
    <property type="term" value="F:nucleic acid binding"/>
    <property type="evidence" value="ECO:0007669"/>
    <property type="project" value="InterPro"/>
</dbReference>
<evidence type="ECO:0000256" key="8">
    <source>
        <dbReference type="ARBA" id="ARBA00047949"/>
    </source>
</evidence>
<reference evidence="11 12" key="1">
    <citation type="journal article" date="2019" name="Philos. Trans. R. Soc. Lond., B, Biol. Sci.">
        <title>Ant behaviour and brain gene expression of defending hosts depend on the ecological success of the intruding social parasite.</title>
        <authorList>
            <person name="Kaur R."/>
            <person name="Stoldt M."/>
            <person name="Jongepier E."/>
            <person name="Feldmeyer B."/>
            <person name="Menzel F."/>
            <person name="Bornberg-Bauer E."/>
            <person name="Foitzik S."/>
        </authorList>
    </citation>
    <scope>NUCLEOTIDE SEQUENCE [LARGE SCALE GENOMIC DNA]</scope>
    <source>
        <tissue evidence="11">Whole body</tissue>
    </source>
</reference>
<dbReference type="Gene3D" id="1.10.10.970">
    <property type="entry name" value="RNA 2'-phosphotransferase, Tpt1/KptA family, N-terminal domain"/>
    <property type="match status" value="1"/>
</dbReference>
<dbReference type="InterPro" id="IPR002058">
    <property type="entry name" value="PAP_assoc"/>
</dbReference>
<dbReference type="SUPFAM" id="SSF56399">
    <property type="entry name" value="ADP-ribosylation"/>
    <property type="match status" value="1"/>
</dbReference>
<keyword evidence="12" id="KW-1185">Reference proteome</keyword>
<feature type="domain" description="Poly(A) RNA polymerase mitochondrial-like central palm" evidence="10">
    <location>
        <begin position="325"/>
        <end position="470"/>
    </location>
</feature>
<keyword evidence="7" id="KW-0460">Magnesium</keyword>
<dbReference type="PANTHER" id="PTHR12271">
    <property type="entry name" value="POLY A POLYMERASE CID PAP -RELATED"/>
    <property type="match status" value="1"/>
</dbReference>
<dbReference type="AlphaFoldDB" id="A0A4S2JMA8"/>
<dbReference type="Gene3D" id="3.20.170.30">
    <property type="match status" value="1"/>
</dbReference>
<dbReference type="Gene3D" id="3.30.460.10">
    <property type="entry name" value="Beta Polymerase, domain 2"/>
    <property type="match status" value="1"/>
</dbReference>
<evidence type="ECO:0000256" key="4">
    <source>
        <dbReference type="ARBA" id="ARBA00012007"/>
    </source>
</evidence>
<evidence type="ECO:0000256" key="7">
    <source>
        <dbReference type="ARBA" id="ARBA00022842"/>
    </source>
</evidence>
<dbReference type="Pfam" id="PF01885">
    <property type="entry name" value="PTS_2-RNA"/>
    <property type="match status" value="1"/>
</dbReference>
<dbReference type="Gene3D" id="1.10.1410.10">
    <property type="match status" value="1"/>
</dbReference>
<feature type="non-terminal residue" evidence="11">
    <location>
        <position position="897"/>
    </location>
</feature>
<evidence type="ECO:0000313" key="12">
    <source>
        <dbReference type="Proteomes" id="UP000310200"/>
    </source>
</evidence>
<dbReference type="InterPro" id="IPR002745">
    <property type="entry name" value="Ptrans_KptA/Tpt1"/>
</dbReference>
<dbReference type="GO" id="GO:0050265">
    <property type="term" value="F:RNA uridylyltransferase activity"/>
    <property type="evidence" value="ECO:0007669"/>
    <property type="project" value="TreeGrafter"/>
</dbReference>
<dbReference type="GO" id="GO:1990817">
    <property type="term" value="F:poly(A) RNA polymerase activity"/>
    <property type="evidence" value="ECO:0007669"/>
    <property type="project" value="UniProtKB-ARBA"/>
</dbReference>
<dbReference type="Proteomes" id="UP000310200">
    <property type="component" value="Unassembled WGS sequence"/>
</dbReference>
<dbReference type="SUPFAM" id="SSF81301">
    <property type="entry name" value="Nucleotidyltransferase"/>
    <property type="match status" value="1"/>
</dbReference>
<dbReference type="EMBL" id="QBLH01003567">
    <property type="protein sequence ID" value="TGZ37325.1"/>
    <property type="molecule type" value="Genomic_DNA"/>
</dbReference>
<accession>A0A4S2JMA8</accession>
<dbReference type="CDD" id="cd05402">
    <property type="entry name" value="NT_PAP_TUTase"/>
    <property type="match status" value="1"/>
</dbReference>
<evidence type="ECO:0000256" key="2">
    <source>
        <dbReference type="ARBA" id="ARBA00001946"/>
    </source>
</evidence>
<keyword evidence="11" id="KW-0548">Nucleotidyltransferase</keyword>
<dbReference type="GO" id="GO:0031123">
    <property type="term" value="P:RNA 3'-end processing"/>
    <property type="evidence" value="ECO:0007669"/>
    <property type="project" value="TreeGrafter"/>
</dbReference>
<evidence type="ECO:0000256" key="3">
    <source>
        <dbReference type="ARBA" id="ARBA00003343"/>
    </source>
</evidence>
<dbReference type="Pfam" id="PF03828">
    <property type="entry name" value="PAP_assoc"/>
    <property type="match status" value="1"/>
</dbReference>
<comment type="catalytic activity">
    <reaction evidence="8">
        <text>2'-phospho-[ligated tRNA] + NAD(+) = mature tRNA + ADP-alpha-D-ribose 1'',2''-cyclic phosphate + nicotinamide</text>
        <dbReference type="Rhea" id="RHEA:23324"/>
        <dbReference type="Rhea" id="RHEA-COMP:11106"/>
        <dbReference type="Rhea" id="RHEA-COMP:11107"/>
        <dbReference type="ChEBI" id="CHEBI:17154"/>
        <dbReference type="ChEBI" id="CHEBI:57540"/>
        <dbReference type="ChEBI" id="CHEBI:76596"/>
        <dbReference type="ChEBI" id="CHEBI:82883"/>
        <dbReference type="ChEBI" id="CHEBI:85027"/>
        <dbReference type="EC" id="2.7.1.160"/>
    </reaction>
</comment>
<keyword evidence="5 11" id="KW-0808">Transferase</keyword>
<evidence type="ECO:0000256" key="6">
    <source>
        <dbReference type="ARBA" id="ARBA00022723"/>
    </source>
</evidence>
<name>A0A4S2JMA8_9HYME</name>
<evidence type="ECO:0000259" key="9">
    <source>
        <dbReference type="Pfam" id="PF03828"/>
    </source>
</evidence>
<organism evidence="11 12">
    <name type="scientific">Temnothorax longispinosus</name>
    <dbReference type="NCBI Taxonomy" id="300112"/>
    <lineage>
        <taxon>Eukaryota</taxon>
        <taxon>Metazoa</taxon>
        <taxon>Ecdysozoa</taxon>
        <taxon>Arthropoda</taxon>
        <taxon>Hexapoda</taxon>
        <taxon>Insecta</taxon>
        <taxon>Pterygota</taxon>
        <taxon>Neoptera</taxon>
        <taxon>Endopterygota</taxon>
        <taxon>Hymenoptera</taxon>
        <taxon>Apocrita</taxon>
        <taxon>Aculeata</taxon>
        <taxon>Formicoidea</taxon>
        <taxon>Formicidae</taxon>
        <taxon>Myrmicinae</taxon>
        <taxon>Temnothorax</taxon>
    </lineage>
</organism>
<dbReference type="EC" id="2.7.1.160" evidence="4"/>
<dbReference type="GO" id="GO:0000215">
    <property type="term" value="F:tRNA 2'-phosphotransferase activity"/>
    <property type="evidence" value="ECO:0007669"/>
    <property type="project" value="UniProtKB-EC"/>
</dbReference>
<keyword evidence="6" id="KW-0479">Metal-binding</keyword>
<protein>
    <recommendedName>
        <fullName evidence="4">2'-phosphotransferase</fullName>
        <ecNumber evidence="4">2.7.1.160</ecNumber>
    </recommendedName>
</protein>
<comment type="caution">
    <text evidence="11">The sequence shown here is derived from an EMBL/GenBank/DDBJ whole genome shotgun (WGS) entry which is preliminary data.</text>
</comment>
<dbReference type="GO" id="GO:0046872">
    <property type="term" value="F:metal ion binding"/>
    <property type="evidence" value="ECO:0007669"/>
    <property type="project" value="UniProtKB-KW"/>
</dbReference>
<sequence length="897" mass="104286">MSQSKSDIALSKRLSYLLRHGAIKEGLNIKPNGFVAVNELLNKSLYKYTIDDIKRVVKENNKQRFTLETIDGVLEIKANQGHSIFKVNELSLKILDCVDFDIIHGTYFKYWPKIKTEGLSRMKKNHIHFAKGLNFINGLRQSAELFIYINFGRAKEDGLIFLESENDVVLCAGNSKGLIETNSNHQHQDARSEQSSYEGNQHYLPGKSVCVAPLPKNVSVEELVNYLRQFGTVKRQQLFKRWNSIWIEYNDSKLVDILMSRSHWLANEKICLRRLKKNGENFGVDKAQQQKDTVPKGTENKNLEEEDPISYDRIKNVFENVVTFDNQMAALLNAVQLTEFELATRYNVICTHLDEIFSSMFPQCKTYKFGSTVAQLSFKESDLDIYMYVGQIGVPWICNRPDTPSHIWTPMIFKRVRKVMYSMKSIFSNIVSIPKAKTPIIKFRYMPTNVSCDISFKNGLGIYKSNFLRYCASRDPRLRPLMLLIKYWARHFKISGSGRISSYGLVCLIIFYLQQESVGLLPPLLDLQRTCAPETMNGWQVNFNEDTALPAITNSSNIAVLLHNFFSFYENFNFNSRVICLLDGKVYSTADFAQLDKLPDYMYRYKSFVTDNSAKKLDIQKPICLQDPIELNQNTAANTSDRALMAFQLCCKFSADICLTASASNYDYLLTMLFSAIPPQLMQAKKKKKRFRNEIRAGRFIFAGLPEDFETRTDITDKEQYKKDNWYFVTFNLIRDIFEMIFKLRVEMLLDQETKQQKIDILSDVHTRNHQKVTFYCTGHKCVWYNRKKNNRTLLDVQMSLLEKEAIMSDKVVEQLTEHDKANNVRLDFMCTLEKADNPVAVVIVLNDENSQNHIFREFECFVNSWIPKIINKTLLHMLQFKKTYDQLYYQQLNHQR</sequence>
<dbReference type="InterPro" id="IPR035979">
    <property type="entry name" value="RBD_domain_sf"/>
</dbReference>
<evidence type="ECO:0000259" key="10">
    <source>
        <dbReference type="Pfam" id="PF22600"/>
    </source>
</evidence>
<comment type="cofactor">
    <cofactor evidence="1">
        <name>Mn(2+)</name>
        <dbReference type="ChEBI" id="CHEBI:29035"/>
    </cofactor>
</comment>
<dbReference type="InterPro" id="IPR042081">
    <property type="entry name" value="RNA_2'-PTrans_C"/>
</dbReference>
<dbReference type="InterPro" id="IPR043519">
    <property type="entry name" value="NT_sf"/>
</dbReference>
<comment type="function">
    <text evidence="3">Catalyzes the last step of tRNA splicing, the transfer of the splice junction 2'-phosphate from ligated tRNA to NAD to produce ADP-ribose 1''-2'' cyclic phosphate.</text>
</comment>
<evidence type="ECO:0000256" key="1">
    <source>
        <dbReference type="ARBA" id="ARBA00001936"/>
    </source>
</evidence>
<dbReference type="InterPro" id="IPR054708">
    <property type="entry name" value="MTPAP-like_central"/>
</dbReference>
<dbReference type="SUPFAM" id="SSF54928">
    <property type="entry name" value="RNA-binding domain, RBD"/>
    <property type="match status" value="1"/>
</dbReference>
<dbReference type="InterPro" id="IPR042080">
    <property type="entry name" value="RNA_2'-PTrans_N"/>
</dbReference>
<evidence type="ECO:0000313" key="11">
    <source>
        <dbReference type="EMBL" id="TGZ37325.1"/>
    </source>
</evidence>
<dbReference type="STRING" id="300112.A0A4S2JMA8"/>
<gene>
    <name evidence="11" type="ORF">DBV15_07915</name>
</gene>
<feature type="domain" description="PAP-associated" evidence="9">
    <location>
        <begin position="557"/>
        <end position="632"/>
    </location>
</feature>
<dbReference type="PANTHER" id="PTHR12271:SF66">
    <property type="entry name" value="TERMINAL URIDYLYLTRANSFERASE TAILOR"/>
    <property type="match status" value="1"/>
</dbReference>
<comment type="cofactor">
    <cofactor evidence="2">
        <name>Mg(2+)</name>
        <dbReference type="ChEBI" id="CHEBI:18420"/>
    </cofactor>
</comment>
<dbReference type="SUPFAM" id="SSF81631">
    <property type="entry name" value="PAP/OAS1 substrate-binding domain"/>
    <property type="match status" value="1"/>
</dbReference>
<evidence type="ECO:0000256" key="5">
    <source>
        <dbReference type="ARBA" id="ARBA00022679"/>
    </source>
</evidence>
<dbReference type="Pfam" id="PF22600">
    <property type="entry name" value="MTPAP-like_central"/>
    <property type="match status" value="1"/>
</dbReference>